<evidence type="ECO:0000313" key="1">
    <source>
        <dbReference type="EMBL" id="KUM51391.1"/>
    </source>
</evidence>
<reference evidence="1" key="1">
    <citation type="journal article" date="2015" name="Genome Biol. Evol.">
        <title>Organellar Genomes of White Spruce (Picea glauca): Assembly and Annotation.</title>
        <authorList>
            <person name="Jackman S.D."/>
            <person name="Warren R.L."/>
            <person name="Gibb E.A."/>
            <person name="Vandervalk B.P."/>
            <person name="Mohamadi H."/>
            <person name="Chu J."/>
            <person name="Raymond A."/>
            <person name="Pleasance S."/>
            <person name="Coope R."/>
            <person name="Wildung M.R."/>
            <person name="Ritland C.E."/>
            <person name="Bousquet J."/>
            <person name="Jones S.J."/>
            <person name="Bohlmann J."/>
            <person name="Birol I."/>
        </authorList>
    </citation>
    <scope>NUCLEOTIDE SEQUENCE [LARGE SCALE GENOMIC DNA]</scope>
    <source>
        <tissue evidence="1">Flushing bud</tissue>
    </source>
</reference>
<name>A0A101M5D1_PICGL</name>
<comment type="caution">
    <text evidence="1">The sequence shown here is derived from an EMBL/GenBank/DDBJ whole genome shotgun (WGS) entry which is preliminary data.</text>
</comment>
<protein>
    <submittedName>
        <fullName evidence="1">Uncharacterized protein</fullName>
    </submittedName>
</protein>
<sequence>MPVALISGLCLIEGWTPTEIPIRYIPARSFGIGSTIYFDSVEMFRNYNRPNRSRNSSHPIHRVYIRNNSNNFPTHDGCNSGTLPLIKVCGTIVKYP</sequence>
<dbReference type="AlphaFoldDB" id="A0A101M5D1"/>
<accession>A0A101M5D1</accession>
<keyword evidence="1" id="KW-0496">Mitochondrion</keyword>
<proteinExistence type="predicted"/>
<organism evidence="1">
    <name type="scientific">Picea glauca</name>
    <name type="common">White spruce</name>
    <name type="synonym">Pinus glauca</name>
    <dbReference type="NCBI Taxonomy" id="3330"/>
    <lineage>
        <taxon>Eukaryota</taxon>
        <taxon>Viridiplantae</taxon>
        <taxon>Streptophyta</taxon>
        <taxon>Embryophyta</taxon>
        <taxon>Tracheophyta</taxon>
        <taxon>Spermatophyta</taxon>
        <taxon>Pinopsida</taxon>
        <taxon>Pinidae</taxon>
        <taxon>Conifers I</taxon>
        <taxon>Pinales</taxon>
        <taxon>Pinaceae</taxon>
        <taxon>Picea</taxon>
    </lineage>
</organism>
<gene>
    <name evidence="1" type="ORF">ABT39_MTgene1238</name>
</gene>
<geneLocation type="mitochondrion" evidence="1"/>
<dbReference type="EMBL" id="LKAM01000001">
    <property type="protein sequence ID" value="KUM51391.1"/>
    <property type="molecule type" value="Genomic_DNA"/>
</dbReference>